<proteinExistence type="predicted"/>
<keyword evidence="2" id="KW-0472">Membrane</keyword>
<feature type="transmembrane region" description="Helical" evidence="2">
    <location>
        <begin position="125"/>
        <end position="149"/>
    </location>
</feature>
<dbReference type="EMBL" id="JAEHOE010000174">
    <property type="protein sequence ID" value="KAG2483514.1"/>
    <property type="molecule type" value="Genomic_DNA"/>
</dbReference>
<evidence type="ECO:0000313" key="4">
    <source>
        <dbReference type="Proteomes" id="UP000612055"/>
    </source>
</evidence>
<feature type="transmembrane region" description="Helical" evidence="2">
    <location>
        <begin position="185"/>
        <end position="207"/>
    </location>
</feature>
<feature type="transmembrane region" description="Helical" evidence="2">
    <location>
        <begin position="156"/>
        <end position="179"/>
    </location>
</feature>
<protein>
    <submittedName>
        <fullName evidence="3">Uncharacterized protein</fullName>
    </submittedName>
</protein>
<dbReference type="OrthoDB" id="540530at2759"/>
<feature type="compositionally biased region" description="Gly residues" evidence="1">
    <location>
        <begin position="66"/>
        <end position="82"/>
    </location>
</feature>
<keyword evidence="2" id="KW-1133">Transmembrane helix</keyword>
<evidence type="ECO:0000313" key="3">
    <source>
        <dbReference type="EMBL" id="KAG2483514.1"/>
    </source>
</evidence>
<keyword evidence="4" id="KW-1185">Reference proteome</keyword>
<keyword evidence="2" id="KW-0812">Transmembrane</keyword>
<accession>A0A835XNW5</accession>
<dbReference type="AlphaFoldDB" id="A0A835XNW5"/>
<feature type="compositionally biased region" description="Low complexity" evidence="1">
    <location>
        <begin position="83"/>
        <end position="92"/>
    </location>
</feature>
<organism evidence="3 4">
    <name type="scientific">Edaphochlamys debaryana</name>
    <dbReference type="NCBI Taxonomy" id="47281"/>
    <lineage>
        <taxon>Eukaryota</taxon>
        <taxon>Viridiplantae</taxon>
        <taxon>Chlorophyta</taxon>
        <taxon>core chlorophytes</taxon>
        <taxon>Chlorophyceae</taxon>
        <taxon>CS clade</taxon>
        <taxon>Chlamydomonadales</taxon>
        <taxon>Chlamydomonadales incertae sedis</taxon>
        <taxon>Edaphochlamys</taxon>
    </lineage>
</organism>
<dbReference type="Proteomes" id="UP000612055">
    <property type="component" value="Unassembled WGS sequence"/>
</dbReference>
<gene>
    <name evidence="3" type="ORF">HYH03_017621</name>
</gene>
<evidence type="ECO:0000256" key="1">
    <source>
        <dbReference type="SAM" id="MobiDB-lite"/>
    </source>
</evidence>
<comment type="caution">
    <text evidence="3">The sequence shown here is derived from an EMBL/GenBank/DDBJ whole genome shotgun (WGS) entry which is preliminary data.</text>
</comment>
<feature type="region of interest" description="Disordered" evidence="1">
    <location>
        <begin position="1"/>
        <end position="92"/>
    </location>
</feature>
<reference evidence="3" key="1">
    <citation type="journal article" date="2020" name="bioRxiv">
        <title>Comparative genomics of Chlamydomonas.</title>
        <authorList>
            <person name="Craig R.J."/>
            <person name="Hasan A.R."/>
            <person name="Ness R.W."/>
            <person name="Keightley P.D."/>
        </authorList>
    </citation>
    <scope>NUCLEOTIDE SEQUENCE</scope>
    <source>
        <strain evidence="3">CCAP 11/70</strain>
    </source>
</reference>
<sequence>MTQGGPPGYPKVPGADVESPPRDASRPPDQSPGYPLYPGGTPASPPPGAAYPAGPGGYPTVPPAGAPGGEGYHGAGPGGAPGAPGQQQPPAWGVPVLGERVNFIHQHPAWGGDEPTRDNRFACCAWLTFILGFFFPMFWLVSVLLPCCLPGRQVRVAGLASCVASITYSIIAIILGPTLSRVRRASTASCVASIAYAIVAIILGPTLSRTSRNHP</sequence>
<name>A0A835XNW5_9CHLO</name>
<evidence type="ECO:0000256" key="2">
    <source>
        <dbReference type="SAM" id="Phobius"/>
    </source>
</evidence>